<dbReference type="InterPro" id="IPR032675">
    <property type="entry name" value="LRR_dom_sf"/>
</dbReference>
<dbReference type="GO" id="GO:0098542">
    <property type="term" value="P:defense response to other organism"/>
    <property type="evidence" value="ECO:0007669"/>
    <property type="project" value="TreeGrafter"/>
</dbReference>
<dbReference type="InterPro" id="IPR058922">
    <property type="entry name" value="WHD_DRP"/>
</dbReference>
<dbReference type="SUPFAM" id="SSF52540">
    <property type="entry name" value="P-loop containing nucleoside triphosphate hydrolases"/>
    <property type="match status" value="1"/>
</dbReference>
<dbReference type="PANTHER" id="PTHR23155:SF1205">
    <property type="entry name" value="DISEASE RESISTANCE PROTEIN RPM1"/>
    <property type="match status" value="1"/>
</dbReference>
<dbReference type="GO" id="GO:0043531">
    <property type="term" value="F:ADP binding"/>
    <property type="evidence" value="ECO:0007669"/>
    <property type="project" value="InterPro"/>
</dbReference>
<dbReference type="SUPFAM" id="SSF52058">
    <property type="entry name" value="L domain-like"/>
    <property type="match status" value="1"/>
</dbReference>
<keyword evidence="8" id="KW-1185">Reference proteome</keyword>
<evidence type="ECO:0000256" key="3">
    <source>
        <dbReference type="ARBA" id="ARBA00022821"/>
    </source>
</evidence>
<evidence type="ECO:0000259" key="6">
    <source>
        <dbReference type="Pfam" id="PF25019"/>
    </source>
</evidence>
<reference evidence="7 8" key="1">
    <citation type="journal article" date="2020" name="Mol. Plant">
        <title>The Chromosome-Based Rubber Tree Genome Provides New Insights into Spurge Genome Evolution and Rubber Biosynthesis.</title>
        <authorList>
            <person name="Liu J."/>
            <person name="Shi C."/>
            <person name="Shi C.C."/>
            <person name="Li W."/>
            <person name="Zhang Q.J."/>
            <person name="Zhang Y."/>
            <person name="Li K."/>
            <person name="Lu H.F."/>
            <person name="Shi C."/>
            <person name="Zhu S.T."/>
            <person name="Xiao Z.Y."/>
            <person name="Nan H."/>
            <person name="Yue Y."/>
            <person name="Zhu X.G."/>
            <person name="Wu Y."/>
            <person name="Hong X.N."/>
            <person name="Fan G.Y."/>
            <person name="Tong Y."/>
            <person name="Zhang D."/>
            <person name="Mao C.L."/>
            <person name="Liu Y.L."/>
            <person name="Hao S.J."/>
            <person name="Liu W.Q."/>
            <person name="Lv M.Q."/>
            <person name="Zhang H.B."/>
            <person name="Liu Y."/>
            <person name="Hu-Tang G.R."/>
            <person name="Wang J.P."/>
            <person name="Wang J.H."/>
            <person name="Sun Y.H."/>
            <person name="Ni S.B."/>
            <person name="Chen W.B."/>
            <person name="Zhang X.C."/>
            <person name="Jiao Y.N."/>
            <person name="Eichler E.E."/>
            <person name="Li G.H."/>
            <person name="Liu X."/>
            <person name="Gao L.Z."/>
        </authorList>
    </citation>
    <scope>NUCLEOTIDE SEQUENCE [LARGE SCALE GENOMIC DNA]</scope>
    <source>
        <strain evidence="8">cv. GT1</strain>
        <tissue evidence="7">Leaf</tissue>
    </source>
</reference>
<comment type="caution">
    <text evidence="7">The sequence shown here is derived from an EMBL/GenBank/DDBJ whole genome shotgun (WGS) entry which is preliminary data.</text>
</comment>
<evidence type="ECO:0000313" key="7">
    <source>
        <dbReference type="EMBL" id="KAF2319714.1"/>
    </source>
</evidence>
<dbReference type="InterPro" id="IPR056789">
    <property type="entry name" value="LRR_R13L1-DRL21"/>
</dbReference>
<dbReference type="FunFam" id="1.10.10.10:FF:000322">
    <property type="entry name" value="Probable disease resistance protein At1g63360"/>
    <property type="match status" value="1"/>
</dbReference>
<dbReference type="InterPro" id="IPR027417">
    <property type="entry name" value="P-loop_NTPase"/>
</dbReference>
<name>A0A6A6N347_HEVBR</name>
<evidence type="ECO:0000256" key="2">
    <source>
        <dbReference type="ARBA" id="ARBA00022741"/>
    </source>
</evidence>
<evidence type="ECO:0000313" key="8">
    <source>
        <dbReference type="Proteomes" id="UP000467840"/>
    </source>
</evidence>
<feature type="domain" description="Disease resistance N-terminal" evidence="4">
    <location>
        <begin position="3"/>
        <end position="43"/>
    </location>
</feature>
<dbReference type="InterPro" id="IPR036388">
    <property type="entry name" value="WH-like_DNA-bd_sf"/>
</dbReference>
<dbReference type="InterPro" id="IPR044974">
    <property type="entry name" value="Disease_R_plants"/>
</dbReference>
<dbReference type="AlphaFoldDB" id="A0A6A6N347"/>
<evidence type="ECO:0000259" key="5">
    <source>
        <dbReference type="Pfam" id="PF23559"/>
    </source>
</evidence>
<dbReference type="InterPro" id="IPR041118">
    <property type="entry name" value="Rx_N"/>
</dbReference>
<dbReference type="InterPro" id="IPR042197">
    <property type="entry name" value="Apaf_helical"/>
</dbReference>
<evidence type="ECO:0000256" key="1">
    <source>
        <dbReference type="ARBA" id="ARBA00022737"/>
    </source>
</evidence>
<dbReference type="EMBL" id="JAAGAX010000003">
    <property type="protein sequence ID" value="KAF2319714.1"/>
    <property type="molecule type" value="Genomic_DNA"/>
</dbReference>
<evidence type="ECO:0008006" key="9">
    <source>
        <dbReference type="Google" id="ProtNLM"/>
    </source>
</evidence>
<keyword evidence="2" id="KW-0547">Nucleotide-binding</keyword>
<sequence length="570" mass="64699">MQRRSSCNPLVKMWLDKLKDLAYDVEDILDEYQTESLQSQVEGETEAGSNEDCWKLFLDHAFDGGSVADPKVEVIREKVINKCGGLPLAARTLGGLLRSKPQEHWEDVMNSEIWNSQGDGNNILSLLRLSYYHLPSHLKRCFAYCAILPKDYAFEKKQLVLLWMAEGLIEQQDDQHMEDVGEEYFQDLFSRSLFQSSSTGGFVMHDLVNDLAQVVAGDTYFRLEEKSSKQEKARHSSYIPCRFDRCERFEPFETMKHMRTFLPLSLAGDMNICLANCIPSYLFSKLRFLRVLSFNHYKITKLPDSIGDLKHLSDAAGNGKIEKSSELSNFVVGEGNEVGITALVNLKFLRGALRISRLDNVANASNVRGTILLDKGRIDDLEMAWGSSYLASRSVSVPNEDRVVLEKMKPHESLEKLTIIDYGGLGYHRVSNVKAVDCEFCGESMSSSNPFPALETLRFEDMKEWKEWNICGCEFRLLRELSIVNCPELLGNYPAICLHCKRLRLENAMDWWFHFKTFLSYLTSKSKDAERLTSLENLSVAGGCPGVVSFPQDEGCSILLVADFGLRLRI</sequence>
<dbReference type="Pfam" id="PF23559">
    <property type="entry name" value="WHD_DRP"/>
    <property type="match status" value="1"/>
</dbReference>
<protein>
    <recommendedName>
        <fullName evidence="9">NB-ARC domain-containing protein</fullName>
    </recommendedName>
</protein>
<dbReference type="PANTHER" id="PTHR23155">
    <property type="entry name" value="DISEASE RESISTANCE PROTEIN RP"/>
    <property type="match status" value="1"/>
</dbReference>
<evidence type="ECO:0000259" key="4">
    <source>
        <dbReference type="Pfam" id="PF18052"/>
    </source>
</evidence>
<proteinExistence type="predicted"/>
<keyword evidence="3" id="KW-0611">Plant defense</keyword>
<keyword evidence="1" id="KW-0677">Repeat</keyword>
<dbReference type="Pfam" id="PF18052">
    <property type="entry name" value="Rx_N"/>
    <property type="match status" value="1"/>
</dbReference>
<dbReference type="Gene3D" id="1.10.10.10">
    <property type="entry name" value="Winged helix-like DNA-binding domain superfamily/Winged helix DNA-binding domain"/>
    <property type="match status" value="1"/>
</dbReference>
<feature type="domain" description="Disease resistance protein winged helix" evidence="5">
    <location>
        <begin position="147"/>
        <end position="212"/>
    </location>
</feature>
<dbReference type="Proteomes" id="UP000467840">
    <property type="component" value="Chromosome 10"/>
</dbReference>
<gene>
    <name evidence="7" type="ORF">GH714_018184</name>
</gene>
<accession>A0A6A6N347</accession>
<dbReference type="Gene3D" id="3.80.10.10">
    <property type="entry name" value="Ribonuclease Inhibitor"/>
    <property type="match status" value="1"/>
</dbReference>
<feature type="domain" description="R13L1/DRL21-like LRR repeat region" evidence="6">
    <location>
        <begin position="340"/>
        <end position="485"/>
    </location>
</feature>
<organism evidence="7 8">
    <name type="scientific">Hevea brasiliensis</name>
    <name type="common">Para rubber tree</name>
    <name type="synonym">Siphonia brasiliensis</name>
    <dbReference type="NCBI Taxonomy" id="3981"/>
    <lineage>
        <taxon>Eukaryota</taxon>
        <taxon>Viridiplantae</taxon>
        <taxon>Streptophyta</taxon>
        <taxon>Embryophyta</taxon>
        <taxon>Tracheophyta</taxon>
        <taxon>Spermatophyta</taxon>
        <taxon>Magnoliopsida</taxon>
        <taxon>eudicotyledons</taxon>
        <taxon>Gunneridae</taxon>
        <taxon>Pentapetalae</taxon>
        <taxon>rosids</taxon>
        <taxon>fabids</taxon>
        <taxon>Malpighiales</taxon>
        <taxon>Euphorbiaceae</taxon>
        <taxon>Crotonoideae</taxon>
        <taxon>Micrandreae</taxon>
        <taxon>Hevea</taxon>
    </lineage>
</organism>
<dbReference type="Gene3D" id="1.10.8.430">
    <property type="entry name" value="Helical domain of apoptotic protease-activating factors"/>
    <property type="match status" value="1"/>
</dbReference>
<dbReference type="Pfam" id="PF25019">
    <property type="entry name" value="LRR_R13L1-DRL21"/>
    <property type="match status" value="1"/>
</dbReference>